<evidence type="ECO:0000313" key="4">
    <source>
        <dbReference type="EMBL" id="KAI2645448.1"/>
    </source>
</evidence>
<protein>
    <submittedName>
        <fullName evidence="4">Gag-Pol polyprotein</fullName>
    </submittedName>
</protein>
<feature type="compositionally biased region" description="Low complexity" evidence="2">
    <location>
        <begin position="137"/>
        <end position="147"/>
    </location>
</feature>
<sequence length="1008" mass="113599">MPDSQTEATDIAITMEKKLSQFIATRRGKLGVCTRKQNELKELMSKGNVADVEKGIQDFVLALDEFEKAHVSVQQLIIDEEKEYDNANWYEPKKSTFMSFLKDVETWKTNLAEPQLIVTPLDSISNVSRKSKRSGHSSKSGASSISSARMKAEAEKAALMERAAGLERKHALEIQKVQLQNLIEQNVLQTDLAAANAKVQVLESYEKQLESSFLRSASQSKQSEDGMNSYLKAQGKQLREALLDTEPSIEYANIHGVPKTPLQLLTAKQKQFDLYPSMEEASHQAATTAATSVPISTATSSTPSPQTTFTNVNSGLNDIAKLIVQQQRLSSLPSRDIPVFDGEPLNFRPFMQAFIHGIENKTISNQDRLYYLEQYTSGQPRDLVRSCLHMDAHEGYEEAKRLLEYHFGDEIKLTSAYMERALSWSNIKPEDGKALSSFALFLRGCCNLSQNLTGMEELNLPSNLRLLVSKLPHKLKEKWRSIAFDILEHRTRRATFSDLVNFIEKQARMMQDPLFGDIHQPFPSKKAYQSKSIPDSKLSFKMNSKGSSFATTVTDEPVRTEILMQEKLKVQSNDKPVTSNVCPICNGIHVIDSCAELLSKSHNDRVGLLKAKGICFGCLVKGHMSRDCKRRITCAVCSKKHPGILHIHQTDGEFMKMEKSASGSQRAVSSGLVSLEKNGLRSSDDHCTLAIVPVKVKLSNSDHIVQTYAFLDPGSSASFCTENLRRQLNAKGKQHRILLRTMGQEKPIDSLVIKGLEVSSLEGKDFYELPDIYTQEEIPVSKDHIPRQRDVEKWPHLKDVYLPSINADIDLLIGMNVPKLMEPWRIINSMGNGPFAIRTLLGWVVNGLLHGEHTCLNMQGKPYVYANRISVEDLNELLIRQFNQDFPENSYEKVEMSQEDLRFLQMMDTSAKLKDGHYHLPLPFKRDPDMPNNRQMAEHAELVPKDELELKNGKGWYIPHHGVRHPKKGTLWVVFDCSASYRGTSLNNEFIKCPNLTNSDWSPVAFSP</sequence>
<evidence type="ECO:0000256" key="1">
    <source>
        <dbReference type="PROSITE-ProRule" id="PRU00047"/>
    </source>
</evidence>
<dbReference type="Proteomes" id="UP000830375">
    <property type="component" value="Unassembled WGS sequence"/>
</dbReference>
<keyword evidence="1" id="KW-0479">Metal-binding</keyword>
<comment type="caution">
    <text evidence="4">The sequence shown here is derived from an EMBL/GenBank/DDBJ whole genome shotgun (WGS) entry which is preliminary data.</text>
</comment>
<feature type="domain" description="CCHC-type" evidence="3">
    <location>
        <begin position="615"/>
        <end position="630"/>
    </location>
</feature>
<evidence type="ECO:0000313" key="5">
    <source>
        <dbReference type="Proteomes" id="UP000830375"/>
    </source>
</evidence>
<evidence type="ECO:0000259" key="3">
    <source>
        <dbReference type="PROSITE" id="PS50158"/>
    </source>
</evidence>
<dbReference type="PANTHER" id="PTHR47331:SF3">
    <property type="match status" value="1"/>
</dbReference>
<accession>A0ABQ8L725</accession>
<feature type="region of interest" description="Disordered" evidence="2">
    <location>
        <begin position="128"/>
        <end position="147"/>
    </location>
</feature>
<name>A0ABQ8L725_LABRO</name>
<dbReference type="PANTHER" id="PTHR47331">
    <property type="entry name" value="PHD-TYPE DOMAIN-CONTAINING PROTEIN"/>
    <property type="match status" value="1"/>
</dbReference>
<keyword evidence="1" id="KW-0863">Zinc-finger</keyword>
<gene>
    <name evidence="4" type="ORF">H4Q32_028942</name>
</gene>
<organism evidence="4 5">
    <name type="scientific">Labeo rohita</name>
    <name type="common">Indian major carp</name>
    <name type="synonym">Cyprinus rohita</name>
    <dbReference type="NCBI Taxonomy" id="84645"/>
    <lineage>
        <taxon>Eukaryota</taxon>
        <taxon>Metazoa</taxon>
        <taxon>Chordata</taxon>
        <taxon>Craniata</taxon>
        <taxon>Vertebrata</taxon>
        <taxon>Euteleostomi</taxon>
        <taxon>Actinopterygii</taxon>
        <taxon>Neopterygii</taxon>
        <taxon>Teleostei</taxon>
        <taxon>Ostariophysi</taxon>
        <taxon>Cypriniformes</taxon>
        <taxon>Cyprinidae</taxon>
        <taxon>Labeoninae</taxon>
        <taxon>Labeonini</taxon>
        <taxon>Labeo</taxon>
    </lineage>
</organism>
<reference evidence="4 5" key="1">
    <citation type="submission" date="2022-01" db="EMBL/GenBank/DDBJ databases">
        <title>A high-quality chromosome-level genome assembly of rohu carp, Labeo rohita.</title>
        <authorList>
            <person name="Arick M.A. II"/>
            <person name="Hsu C.-Y."/>
            <person name="Magbanua Z."/>
            <person name="Pechanova O."/>
            <person name="Grover C."/>
            <person name="Miller E."/>
            <person name="Thrash A."/>
            <person name="Ezzel L."/>
            <person name="Alam S."/>
            <person name="Benzie J."/>
            <person name="Hamilton M."/>
            <person name="Karsi A."/>
            <person name="Lawrence M.L."/>
            <person name="Peterson D.G."/>
        </authorList>
    </citation>
    <scope>NUCLEOTIDE SEQUENCE [LARGE SCALE GENOMIC DNA]</scope>
    <source>
        <strain evidence="5">BAU-BD-2019</strain>
        <tissue evidence="4">Blood</tissue>
    </source>
</reference>
<proteinExistence type="predicted"/>
<dbReference type="EMBL" id="JACTAM010002239">
    <property type="protein sequence ID" value="KAI2645448.1"/>
    <property type="molecule type" value="Genomic_DNA"/>
</dbReference>
<keyword evidence="1" id="KW-0862">Zinc</keyword>
<keyword evidence="5" id="KW-1185">Reference proteome</keyword>
<evidence type="ECO:0000256" key="2">
    <source>
        <dbReference type="SAM" id="MobiDB-lite"/>
    </source>
</evidence>
<dbReference type="PROSITE" id="PS50158">
    <property type="entry name" value="ZF_CCHC"/>
    <property type="match status" value="1"/>
</dbReference>
<dbReference type="InterPro" id="IPR001878">
    <property type="entry name" value="Znf_CCHC"/>
</dbReference>